<dbReference type="InterPro" id="IPR020843">
    <property type="entry name" value="ER"/>
</dbReference>
<dbReference type="InterPro" id="IPR002328">
    <property type="entry name" value="ADH_Zn_CS"/>
</dbReference>
<dbReference type="AlphaFoldDB" id="A0A1S1P3G1"/>
<evidence type="ECO:0000313" key="9">
    <source>
        <dbReference type="Proteomes" id="UP000180215"/>
    </source>
</evidence>
<dbReference type="SUPFAM" id="SSF51735">
    <property type="entry name" value="NAD(P)-binding Rossmann-fold domains"/>
    <property type="match status" value="1"/>
</dbReference>
<dbReference type="PROSITE" id="PS00059">
    <property type="entry name" value="ADH_ZINC"/>
    <property type="match status" value="1"/>
</dbReference>
<dbReference type="InterPro" id="IPR013154">
    <property type="entry name" value="ADH-like_N"/>
</dbReference>
<dbReference type="EMBL" id="MNAO01000206">
    <property type="protein sequence ID" value="OHV15821.1"/>
    <property type="molecule type" value="Genomic_DNA"/>
</dbReference>
<proteinExistence type="inferred from homology"/>
<feature type="domain" description="Enoyl reductase (ER)" evidence="7">
    <location>
        <begin position="30"/>
        <end position="372"/>
    </location>
</feature>
<keyword evidence="4 6" id="KW-0862">Zinc</keyword>
<dbReference type="Gene3D" id="3.90.180.10">
    <property type="entry name" value="Medium-chain alcohol dehydrogenases, catalytic domain"/>
    <property type="match status" value="1"/>
</dbReference>
<protein>
    <submittedName>
        <fullName evidence="8">Alcohol dehydrogenase</fullName>
    </submittedName>
</protein>
<comment type="caution">
    <text evidence="8">The sequence shown here is derived from an EMBL/GenBank/DDBJ whole genome shotgun (WGS) entry which is preliminary data.</text>
</comment>
<dbReference type="GO" id="GO:0008270">
    <property type="term" value="F:zinc ion binding"/>
    <property type="evidence" value="ECO:0007669"/>
    <property type="project" value="InterPro"/>
</dbReference>
<evidence type="ECO:0000256" key="5">
    <source>
        <dbReference type="ARBA" id="ARBA00023002"/>
    </source>
</evidence>
<organism evidence="8 9">
    <name type="scientific">Methylorubrum extorquens</name>
    <name type="common">Methylobacterium dichloromethanicum</name>
    <name type="synonym">Methylobacterium extorquens</name>
    <dbReference type="NCBI Taxonomy" id="408"/>
    <lineage>
        <taxon>Bacteria</taxon>
        <taxon>Pseudomonadati</taxon>
        <taxon>Pseudomonadota</taxon>
        <taxon>Alphaproteobacteria</taxon>
        <taxon>Hyphomicrobiales</taxon>
        <taxon>Methylobacteriaceae</taxon>
        <taxon>Methylorubrum</taxon>
    </lineage>
</organism>
<reference evidence="8 9" key="1">
    <citation type="submission" date="2016-10" db="EMBL/GenBank/DDBJ databases">
        <title>Draft genome sequence of Methylobacterium extorquens CP3, a seed endophyte of Crotalaria pumila with plant growth-promoting and metal tolerance properties.</title>
        <authorList>
            <person name="Sanchez-Lopez A.S."/>
            <person name="Van Hamme J.D."/>
            <person name="Thijs S."/>
            <person name="Mcammond B.M."/>
            <person name="Stevens V."/>
            <person name="Gonzalez-Chavez M.D.C."/>
            <person name="Vangronsveld J."/>
        </authorList>
    </citation>
    <scope>NUCLEOTIDE SEQUENCE [LARGE SCALE GENOMIC DNA]</scope>
    <source>
        <strain evidence="8 9">CP3</strain>
    </source>
</reference>
<accession>A0A1S1P3G1</accession>
<gene>
    <name evidence="8" type="ORF">BK022_16295</name>
</gene>
<dbReference type="PANTHER" id="PTHR42813:SF4">
    <property type="entry name" value="NADP-DEPENDENT ISOPROPANOL DEHYDROGENASE"/>
    <property type="match status" value="1"/>
</dbReference>
<sequence length="374" mass="39787">MNGQAETRITERNRARAARMKAAIFFVEPGRIVLDEKPVPEIGPLDALIRITTTTICGTDIHILKGEYPVARGLTIGHEPVGIIERLGSAVRGFQEGQRVVAGAITPSGHSAACLCGCLSQDGPDTKYGFKPMGGWRFGNTIDGSQAEYLLVPDAMTNLAPVPDDLSDEQVLMCPDIMSTGFSGAESGGVRIGDTVAVFAQGPIGLCATAGARLMGATRIIAVECVPKRQQVARSMGADEIVDFSKEDPVDAILRITDGRGVDVAIEALGRQSTFEAALRVLRPGGTLASLGVYSEDLRIPLGPFVAGLGNHTIVTTLCPGGKERMRRLMSVVASGRIDARALVTHRFRLEAIEEAYDLFAHQRDGVLKVAITP</sequence>
<evidence type="ECO:0000259" key="7">
    <source>
        <dbReference type="SMART" id="SM00829"/>
    </source>
</evidence>
<comment type="cofactor">
    <cofactor evidence="1 6">
        <name>Zn(2+)</name>
        <dbReference type="ChEBI" id="CHEBI:29105"/>
    </cofactor>
</comment>
<dbReference type="Pfam" id="PF08240">
    <property type="entry name" value="ADH_N"/>
    <property type="match status" value="1"/>
</dbReference>
<evidence type="ECO:0000313" key="8">
    <source>
        <dbReference type="EMBL" id="OHV15821.1"/>
    </source>
</evidence>
<evidence type="ECO:0000256" key="1">
    <source>
        <dbReference type="ARBA" id="ARBA00001947"/>
    </source>
</evidence>
<evidence type="ECO:0000256" key="6">
    <source>
        <dbReference type="RuleBase" id="RU361277"/>
    </source>
</evidence>
<dbReference type="InterPro" id="IPR013149">
    <property type="entry name" value="ADH-like_C"/>
</dbReference>
<dbReference type="GO" id="GO:0016616">
    <property type="term" value="F:oxidoreductase activity, acting on the CH-OH group of donors, NAD or NADP as acceptor"/>
    <property type="evidence" value="ECO:0007669"/>
    <property type="project" value="UniProtKB-ARBA"/>
</dbReference>
<dbReference type="SUPFAM" id="SSF50129">
    <property type="entry name" value="GroES-like"/>
    <property type="match status" value="1"/>
</dbReference>
<evidence type="ECO:0000256" key="4">
    <source>
        <dbReference type="ARBA" id="ARBA00022833"/>
    </source>
</evidence>
<dbReference type="PANTHER" id="PTHR42813">
    <property type="entry name" value="ZINC-TYPE ALCOHOL DEHYDROGENASE-LIKE"/>
    <property type="match status" value="1"/>
</dbReference>
<dbReference type="CDD" id="cd08285">
    <property type="entry name" value="NADP_ADH"/>
    <property type="match status" value="1"/>
</dbReference>
<evidence type="ECO:0000256" key="3">
    <source>
        <dbReference type="ARBA" id="ARBA00022723"/>
    </source>
</evidence>
<dbReference type="Pfam" id="PF00107">
    <property type="entry name" value="ADH_zinc_N"/>
    <property type="match status" value="1"/>
</dbReference>
<dbReference type="InterPro" id="IPR036291">
    <property type="entry name" value="NAD(P)-bd_dom_sf"/>
</dbReference>
<evidence type="ECO:0000256" key="2">
    <source>
        <dbReference type="ARBA" id="ARBA00008072"/>
    </source>
</evidence>
<dbReference type="Proteomes" id="UP000180215">
    <property type="component" value="Unassembled WGS sequence"/>
</dbReference>
<name>A0A1S1P3G1_METEX</name>
<keyword evidence="5" id="KW-0560">Oxidoreductase</keyword>
<comment type="similarity">
    <text evidence="2 6">Belongs to the zinc-containing alcohol dehydrogenase family.</text>
</comment>
<dbReference type="SMART" id="SM00829">
    <property type="entry name" value="PKS_ER"/>
    <property type="match status" value="1"/>
</dbReference>
<dbReference type="InterPro" id="IPR011032">
    <property type="entry name" value="GroES-like_sf"/>
</dbReference>
<keyword evidence="3 6" id="KW-0479">Metal-binding</keyword>
<dbReference type="Gene3D" id="3.40.50.720">
    <property type="entry name" value="NAD(P)-binding Rossmann-like Domain"/>
    <property type="match status" value="1"/>
</dbReference>